<sequence length="231" mass="26040">MSVADTLRNRIFDGAIAPGSHLMEITLANELGVSRTPVRGAMARLADEGLLVYLPNKGFQVRRFNAKDVFDAFSVRANLEGMGCRIVGERGLDGSALEQLVAMLAEQHEVMRSDGWSDERATRWHDLNLEFHRKLLMLAENRWLSEAVGRAYQLPIIFDSNLRPHNRDASLPLYHRAQAERALEEHRQIVESLSRGEAVDAEALMREHITANRDLLVRHLGKQSGRVRALA</sequence>
<organism evidence="5 6">
    <name type="scientific">Variovorax paradoxus</name>
    <dbReference type="NCBI Taxonomy" id="34073"/>
    <lineage>
        <taxon>Bacteria</taxon>
        <taxon>Pseudomonadati</taxon>
        <taxon>Pseudomonadota</taxon>
        <taxon>Betaproteobacteria</taxon>
        <taxon>Burkholderiales</taxon>
        <taxon>Comamonadaceae</taxon>
        <taxon>Variovorax</taxon>
    </lineage>
</organism>
<dbReference type="Gene3D" id="1.10.10.10">
    <property type="entry name" value="Winged helix-like DNA-binding domain superfamily/Winged helix DNA-binding domain"/>
    <property type="match status" value="1"/>
</dbReference>
<dbReference type="Proteomes" id="UP000077852">
    <property type="component" value="Unassembled WGS sequence"/>
</dbReference>
<feature type="domain" description="HTH gntR-type" evidence="4">
    <location>
        <begin position="1"/>
        <end position="64"/>
    </location>
</feature>
<dbReference type="SMART" id="SM00345">
    <property type="entry name" value="HTH_GNTR"/>
    <property type="match status" value="1"/>
</dbReference>
<dbReference type="GO" id="GO:0003677">
    <property type="term" value="F:DNA binding"/>
    <property type="evidence" value="ECO:0007669"/>
    <property type="project" value="UniProtKB-KW"/>
</dbReference>
<keyword evidence="2" id="KW-0238">DNA-binding</keyword>
<evidence type="ECO:0000256" key="2">
    <source>
        <dbReference type="ARBA" id="ARBA00023125"/>
    </source>
</evidence>
<gene>
    <name evidence="5" type="ORF">A3K87_08925</name>
</gene>
<dbReference type="InterPro" id="IPR036388">
    <property type="entry name" value="WH-like_DNA-bd_sf"/>
</dbReference>
<dbReference type="Pfam" id="PF00392">
    <property type="entry name" value="GntR"/>
    <property type="match status" value="1"/>
</dbReference>
<dbReference type="Pfam" id="PF07729">
    <property type="entry name" value="FCD"/>
    <property type="match status" value="1"/>
</dbReference>
<keyword evidence="1" id="KW-0805">Transcription regulation</keyword>
<accession>A0AA91DR95</accession>
<dbReference type="PANTHER" id="PTHR43537">
    <property type="entry name" value="TRANSCRIPTIONAL REGULATOR, GNTR FAMILY"/>
    <property type="match status" value="1"/>
</dbReference>
<dbReference type="Gene3D" id="1.20.120.530">
    <property type="entry name" value="GntR ligand-binding domain-like"/>
    <property type="match status" value="1"/>
</dbReference>
<dbReference type="InterPro" id="IPR008920">
    <property type="entry name" value="TF_FadR/GntR_C"/>
</dbReference>
<dbReference type="AlphaFoldDB" id="A0AA91DR95"/>
<evidence type="ECO:0000313" key="5">
    <source>
        <dbReference type="EMBL" id="OAK65899.1"/>
    </source>
</evidence>
<dbReference type="InterPro" id="IPR011711">
    <property type="entry name" value="GntR_C"/>
</dbReference>
<evidence type="ECO:0000313" key="6">
    <source>
        <dbReference type="Proteomes" id="UP000077852"/>
    </source>
</evidence>
<keyword evidence="3" id="KW-0804">Transcription</keyword>
<dbReference type="SMART" id="SM00895">
    <property type="entry name" value="FCD"/>
    <property type="match status" value="1"/>
</dbReference>
<comment type="caution">
    <text evidence="5">The sequence shown here is derived from an EMBL/GenBank/DDBJ whole genome shotgun (WGS) entry which is preliminary data.</text>
</comment>
<evidence type="ECO:0000256" key="1">
    <source>
        <dbReference type="ARBA" id="ARBA00023015"/>
    </source>
</evidence>
<protein>
    <recommendedName>
        <fullName evidence="4">HTH gntR-type domain-containing protein</fullName>
    </recommendedName>
</protein>
<proteinExistence type="predicted"/>
<name>A0AA91DR95_VARPD</name>
<dbReference type="CDD" id="cd07377">
    <property type="entry name" value="WHTH_GntR"/>
    <property type="match status" value="1"/>
</dbReference>
<evidence type="ECO:0000256" key="3">
    <source>
        <dbReference type="ARBA" id="ARBA00023163"/>
    </source>
</evidence>
<evidence type="ECO:0000259" key="4">
    <source>
        <dbReference type="PROSITE" id="PS50949"/>
    </source>
</evidence>
<dbReference type="SUPFAM" id="SSF46785">
    <property type="entry name" value="Winged helix' DNA-binding domain"/>
    <property type="match status" value="1"/>
</dbReference>
<dbReference type="InterPro" id="IPR036390">
    <property type="entry name" value="WH_DNA-bd_sf"/>
</dbReference>
<dbReference type="PANTHER" id="PTHR43537:SF5">
    <property type="entry name" value="UXU OPERON TRANSCRIPTIONAL REGULATOR"/>
    <property type="match status" value="1"/>
</dbReference>
<reference evidence="5 6" key="1">
    <citation type="submission" date="2016-03" db="EMBL/GenBank/DDBJ databases">
        <title>Genome sequence of Variovorax paradoxus KB5.</title>
        <authorList>
            <person name="Jeong H."/>
            <person name="Hong C.E."/>
            <person name="Jo S.H."/>
            <person name="Park J.M."/>
        </authorList>
    </citation>
    <scope>NUCLEOTIDE SEQUENCE [LARGE SCALE GENOMIC DNA]</scope>
    <source>
        <strain evidence="5 6">KB5</strain>
    </source>
</reference>
<dbReference type="EMBL" id="LVHG01000027">
    <property type="protein sequence ID" value="OAK65899.1"/>
    <property type="molecule type" value="Genomic_DNA"/>
</dbReference>
<dbReference type="PROSITE" id="PS50949">
    <property type="entry name" value="HTH_GNTR"/>
    <property type="match status" value="1"/>
</dbReference>
<dbReference type="GO" id="GO:0003700">
    <property type="term" value="F:DNA-binding transcription factor activity"/>
    <property type="evidence" value="ECO:0007669"/>
    <property type="project" value="InterPro"/>
</dbReference>
<dbReference type="InterPro" id="IPR000524">
    <property type="entry name" value="Tscrpt_reg_HTH_GntR"/>
</dbReference>
<dbReference type="SUPFAM" id="SSF48008">
    <property type="entry name" value="GntR ligand-binding domain-like"/>
    <property type="match status" value="1"/>
</dbReference>